<dbReference type="InterPro" id="IPR022742">
    <property type="entry name" value="Hydrolase_4"/>
</dbReference>
<protein>
    <submittedName>
        <fullName evidence="4">Alpha/beta fold hydrolase</fullName>
    </submittedName>
</protein>
<comment type="caution">
    <text evidence="4">The sequence shown here is derived from an EMBL/GenBank/DDBJ whole genome shotgun (WGS) entry which is preliminary data.</text>
</comment>
<evidence type="ECO:0000313" key="5">
    <source>
        <dbReference type="Proteomes" id="UP000431080"/>
    </source>
</evidence>
<feature type="domain" description="Serine aminopeptidase S33" evidence="3">
    <location>
        <begin position="36"/>
        <end position="267"/>
    </location>
</feature>
<accession>A0A6I2F7J5</accession>
<comment type="similarity">
    <text evidence="1">Belongs to the AB hydrolase superfamily.</text>
</comment>
<evidence type="ECO:0000259" key="3">
    <source>
        <dbReference type="Pfam" id="PF12146"/>
    </source>
</evidence>
<organism evidence="4 5">
    <name type="scientific">Agromyces agglutinans</name>
    <dbReference type="NCBI Taxonomy" id="2662258"/>
    <lineage>
        <taxon>Bacteria</taxon>
        <taxon>Bacillati</taxon>
        <taxon>Actinomycetota</taxon>
        <taxon>Actinomycetes</taxon>
        <taxon>Micrococcales</taxon>
        <taxon>Microbacteriaceae</taxon>
        <taxon>Agromyces</taxon>
    </lineage>
</organism>
<name>A0A6I2F7J5_9MICO</name>
<proteinExistence type="inferred from homology"/>
<dbReference type="AlphaFoldDB" id="A0A6I2F7J5"/>
<evidence type="ECO:0000256" key="1">
    <source>
        <dbReference type="ARBA" id="ARBA00008645"/>
    </source>
</evidence>
<dbReference type="Gene3D" id="3.40.50.1820">
    <property type="entry name" value="alpha/beta hydrolase"/>
    <property type="match status" value="1"/>
</dbReference>
<dbReference type="InterPro" id="IPR029058">
    <property type="entry name" value="AB_hydrolase_fold"/>
</dbReference>
<dbReference type="Pfam" id="PF12146">
    <property type="entry name" value="Hydrolase_4"/>
    <property type="match status" value="1"/>
</dbReference>
<dbReference type="GO" id="GO:0052689">
    <property type="term" value="F:carboxylic ester hydrolase activity"/>
    <property type="evidence" value="ECO:0007669"/>
    <property type="project" value="UniProtKB-ARBA"/>
</dbReference>
<dbReference type="RefSeq" id="WP_153684735.1">
    <property type="nucleotide sequence ID" value="NZ_WJIF01000005.1"/>
</dbReference>
<sequence length="302" mass="32662">MSGGPPQRVAVEFESSGQRIAAVVYGVDGAADAPVPAVLICTGFGGTQDTPSIVAAAEAFAAEGWLAMTFDYRSFGLSAGEPRQVVSVPRQLDDIRAAIAHLRDRPEVDPDRVALWGSSLGGGHAITVASDDPRLAGVVAQVPFNGFPKHVEGRSTKDAYALLWIAVRDRVRGWMGRPPLYVKAVGDAGERAIMVGGDSNRTIEVLTGGTWRNEVAPRGLLDMMAYRPGRRAARIQAPLLVCIGEFDRETQGPLTEPLARDAPRGELRSYPFGHFDIYRPEIRVRVLADQVEFLRRAFSGSR</sequence>
<dbReference type="SUPFAM" id="SSF53474">
    <property type="entry name" value="alpha/beta-Hydrolases"/>
    <property type="match status" value="1"/>
</dbReference>
<reference evidence="4 5" key="1">
    <citation type="submission" date="2019-10" db="EMBL/GenBank/DDBJ databases">
        <authorList>
            <person name="Nie G."/>
            <person name="Ming H."/>
            <person name="Yi B."/>
        </authorList>
    </citation>
    <scope>NUCLEOTIDE SEQUENCE [LARGE SCALE GENOMIC DNA]</scope>
    <source>
        <strain evidence="4 5">CFH 90414</strain>
    </source>
</reference>
<dbReference type="PANTHER" id="PTHR22946:SF9">
    <property type="entry name" value="POLYKETIDE TRANSFERASE AF380"/>
    <property type="match status" value="1"/>
</dbReference>
<gene>
    <name evidence="4" type="ORF">GE115_10440</name>
</gene>
<dbReference type="InterPro" id="IPR050261">
    <property type="entry name" value="FrsA_esterase"/>
</dbReference>
<keyword evidence="5" id="KW-1185">Reference proteome</keyword>
<evidence type="ECO:0000256" key="2">
    <source>
        <dbReference type="ARBA" id="ARBA00022801"/>
    </source>
</evidence>
<evidence type="ECO:0000313" key="4">
    <source>
        <dbReference type="EMBL" id="MRG60281.1"/>
    </source>
</evidence>
<dbReference type="Proteomes" id="UP000431080">
    <property type="component" value="Unassembled WGS sequence"/>
</dbReference>
<dbReference type="PANTHER" id="PTHR22946">
    <property type="entry name" value="DIENELACTONE HYDROLASE DOMAIN-CONTAINING PROTEIN-RELATED"/>
    <property type="match status" value="1"/>
</dbReference>
<dbReference type="EMBL" id="WJIF01000005">
    <property type="protein sequence ID" value="MRG60281.1"/>
    <property type="molecule type" value="Genomic_DNA"/>
</dbReference>
<keyword evidence="2 4" id="KW-0378">Hydrolase</keyword>